<dbReference type="InterPro" id="IPR057600">
    <property type="entry name" value="TORTIFOLIA1/SINE1-2_N"/>
</dbReference>
<reference evidence="3" key="1">
    <citation type="submission" date="2020-10" db="EMBL/GenBank/DDBJ databases">
        <authorList>
            <person name="Han B."/>
            <person name="Lu T."/>
            <person name="Zhao Q."/>
            <person name="Huang X."/>
            <person name="Zhao Y."/>
        </authorList>
    </citation>
    <scope>NUCLEOTIDE SEQUENCE</scope>
</reference>
<protein>
    <recommendedName>
        <fullName evidence="2">TORTIFOLIA1/SINE1-2 N-terminal domain-containing protein</fullName>
    </recommendedName>
</protein>
<dbReference type="AlphaFoldDB" id="A0A811QDV6"/>
<dbReference type="InterPro" id="IPR016024">
    <property type="entry name" value="ARM-type_fold"/>
</dbReference>
<dbReference type="OrthoDB" id="1904066at2759"/>
<dbReference type="SUPFAM" id="SSF48371">
    <property type="entry name" value="ARM repeat"/>
    <property type="match status" value="1"/>
</dbReference>
<dbReference type="PANTHER" id="PTHR31355">
    <property type="entry name" value="MICROTUBULE-ASSOCIATED PROTEIN TORTIFOLIA1"/>
    <property type="match status" value="1"/>
</dbReference>
<name>A0A811QDV6_9POAL</name>
<dbReference type="EMBL" id="CAJGYO010000009">
    <property type="protein sequence ID" value="CAD6253936.1"/>
    <property type="molecule type" value="Genomic_DNA"/>
</dbReference>
<evidence type="ECO:0000259" key="2">
    <source>
        <dbReference type="Pfam" id="PF24714"/>
    </source>
</evidence>
<comment type="caution">
    <text evidence="3">The sequence shown here is derived from an EMBL/GenBank/DDBJ whole genome shotgun (WGS) entry which is preliminary data.</text>
</comment>
<dbReference type="Gene3D" id="1.25.10.10">
    <property type="entry name" value="Leucine-rich Repeat Variant"/>
    <property type="match status" value="1"/>
</dbReference>
<gene>
    <name evidence="3" type="ORF">NCGR_LOCUS37552</name>
</gene>
<evidence type="ECO:0000256" key="1">
    <source>
        <dbReference type="SAM" id="MobiDB-lite"/>
    </source>
</evidence>
<dbReference type="GO" id="GO:0010005">
    <property type="term" value="C:cortical microtubule, transverse to long axis"/>
    <property type="evidence" value="ECO:0007669"/>
    <property type="project" value="TreeGrafter"/>
</dbReference>
<accession>A0A811QDV6</accession>
<keyword evidence="4" id="KW-1185">Reference proteome</keyword>
<proteinExistence type="predicted"/>
<dbReference type="Pfam" id="PF24714">
    <property type="entry name" value="TOR1L1_N"/>
    <property type="match status" value="1"/>
</dbReference>
<dbReference type="PANTHER" id="PTHR31355:SF7">
    <property type="entry name" value="MICROTUBULE-ASSOCIATED PROTEIN TORTIFOLIA1"/>
    <property type="match status" value="1"/>
</dbReference>
<feature type="region of interest" description="Disordered" evidence="1">
    <location>
        <begin position="1"/>
        <end position="50"/>
    </location>
</feature>
<dbReference type="GO" id="GO:0009826">
    <property type="term" value="P:unidimensional cell growth"/>
    <property type="evidence" value="ECO:0007669"/>
    <property type="project" value="TreeGrafter"/>
</dbReference>
<sequence>MAIVLSKSAVKSHPRSPTTAQPPPLLNPGSSATSAGGGAAPQPPLSVTTGAVPSKNAAMVELRSRVLTALAKLSDRDTHHIAVEELDRIIRAPPSTDAVPMLLNALASNSPRLASPARRESLRLLATICASHPDAAAPHLHKVLADLARRLKDPVSDTSVRDACRDVVGQLAVVYLRPLSASGIAEVGNCNCDTVREATVRDDGGAEQGSAGWGGCMLGQSGGGGGT</sequence>
<dbReference type="InterPro" id="IPR011989">
    <property type="entry name" value="ARM-like"/>
</dbReference>
<evidence type="ECO:0000313" key="4">
    <source>
        <dbReference type="Proteomes" id="UP000604825"/>
    </source>
</evidence>
<evidence type="ECO:0000313" key="3">
    <source>
        <dbReference type="EMBL" id="CAD6253936.1"/>
    </source>
</evidence>
<dbReference type="Proteomes" id="UP000604825">
    <property type="component" value="Unassembled WGS sequence"/>
</dbReference>
<dbReference type="GO" id="GO:0010031">
    <property type="term" value="P:circumnutation"/>
    <property type="evidence" value="ECO:0007669"/>
    <property type="project" value="TreeGrafter"/>
</dbReference>
<dbReference type="GO" id="GO:0008017">
    <property type="term" value="F:microtubule binding"/>
    <property type="evidence" value="ECO:0007669"/>
    <property type="project" value="InterPro"/>
</dbReference>
<dbReference type="InterPro" id="IPR033337">
    <property type="entry name" value="TORTIFOLIA1/SINE1-2"/>
</dbReference>
<dbReference type="FunFam" id="1.25.10.10:FF:000339">
    <property type="entry name" value="Microtubule-associated protein TORTIFOLIA1"/>
    <property type="match status" value="1"/>
</dbReference>
<organism evidence="3 4">
    <name type="scientific">Miscanthus lutarioriparius</name>
    <dbReference type="NCBI Taxonomy" id="422564"/>
    <lineage>
        <taxon>Eukaryota</taxon>
        <taxon>Viridiplantae</taxon>
        <taxon>Streptophyta</taxon>
        <taxon>Embryophyta</taxon>
        <taxon>Tracheophyta</taxon>
        <taxon>Spermatophyta</taxon>
        <taxon>Magnoliopsida</taxon>
        <taxon>Liliopsida</taxon>
        <taxon>Poales</taxon>
        <taxon>Poaceae</taxon>
        <taxon>PACMAD clade</taxon>
        <taxon>Panicoideae</taxon>
        <taxon>Andropogonodae</taxon>
        <taxon>Andropogoneae</taxon>
        <taxon>Saccharinae</taxon>
        <taxon>Miscanthus</taxon>
    </lineage>
</organism>
<feature type="domain" description="TORTIFOLIA1/SINE1-2 N-terminal" evidence="2">
    <location>
        <begin position="60"/>
        <end position="179"/>
    </location>
</feature>